<dbReference type="InterPro" id="IPR027806">
    <property type="entry name" value="HARBI1_dom"/>
</dbReference>
<evidence type="ECO:0000313" key="6">
    <source>
        <dbReference type="WBParaSite" id="HPLM_0001756901-mRNA-1"/>
    </source>
</evidence>
<evidence type="ECO:0000256" key="1">
    <source>
        <dbReference type="ARBA" id="ARBA00001968"/>
    </source>
</evidence>
<keyword evidence="2" id="KW-0479">Metal-binding</keyword>
<accession>A0A0N4X017</accession>
<evidence type="ECO:0000313" key="5">
    <source>
        <dbReference type="Proteomes" id="UP000268014"/>
    </source>
</evidence>
<dbReference type="OMA" id="HHLTHAS"/>
<evidence type="ECO:0000313" key="4">
    <source>
        <dbReference type="EMBL" id="VDO65730.1"/>
    </source>
</evidence>
<organism evidence="6">
    <name type="scientific">Haemonchus placei</name>
    <name type="common">Barber's pole worm</name>
    <dbReference type="NCBI Taxonomy" id="6290"/>
    <lineage>
        <taxon>Eukaryota</taxon>
        <taxon>Metazoa</taxon>
        <taxon>Ecdysozoa</taxon>
        <taxon>Nematoda</taxon>
        <taxon>Chromadorea</taxon>
        <taxon>Rhabditida</taxon>
        <taxon>Rhabditina</taxon>
        <taxon>Rhabditomorpha</taxon>
        <taxon>Strongyloidea</taxon>
        <taxon>Trichostrongylidae</taxon>
        <taxon>Haemonchus</taxon>
    </lineage>
</organism>
<dbReference type="GO" id="GO:0046872">
    <property type="term" value="F:metal ion binding"/>
    <property type="evidence" value="ECO:0007669"/>
    <property type="project" value="UniProtKB-KW"/>
</dbReference>
<reference evidence="6" key="1">
    <citation type="submission" date="2017-02" db="UniProtKB">
        <authorList>
            <consortium name="WormBaseParasite"/>
        </authorList>
    </citation>
    <scope>IDENTIFICATION</scope>
</reference>
<dbReference type="WBParaSite" id="HPLM_0001756901-mRNA-1">
    <property type="protein sequence ID" value="HPLM_0001756901-mRNA-1"/>
    <property type="gene ID" value="HPLM_0001756901"/>
</dbReference>
<dbReference type="STRING" id="6290.A0A0N4X017"/>
<dbReference type="EMBL" id="UZAF01020029">
    <property type="protein sequence ID" value="VDO65730.1"/>
    <property type="molecule type" value="Genomic_DNA"/>
</dbReference>
<keyword evidence="5" id="KW-1185">Reference proteome</keyword>
<evidence type="ECO:0000256" key="2">
    <source>
        <dbReference type="ARBA" id="ARBA00022723"/>
    </source>
</evidence>
<gene>
    <name evidence="4" type="ORF">HPLM_LOCUS17561</name>
</gene>
<dbReference type="Proteomes" id="UP000268014">
    <property type="component" value="Unassembled WGS sequence"/>
</dbReference>
<proteinExistence type="predicted"/>
<protein>
    <submittedName>
        <fullName evidence="6">DDE Tnp4 domain-containing protein</fullName>
    </submittedName>
</protein>
<dbReference type="OrthoDB" id="5874107at2759"/>
<name>A0A0N4X017_HAEPC</name>
<evidence type="ECO:0000259" key="3">
    <source>
        <dbReference type="Pfam" id="PF13359"/>
    </source>
</evidence>
<feature type="domain" description="DDE Tnp4" evidence="3">
    <location>
        <begin position="170"/>
        <end position="291"/>
    </location>
</feature>
<dbReference type="Pfam" id="PF13359">
    <property type="entry name" value="DDE_Tnp_4"/>
    <property type="match status" value="1"/>
</dbReference>
<sequence>MDNEDAQEMLDALYDLDRVLEENRRRREYVRREHLPFLGGRMLTFDEYFEAFGLQHFTHYTRLLPEEFERLLDRIGPVLSHHLTHASPISPRHRLFIFLRYVGHGYTFSALAEEVHCGVSTVQGIVYEVASAIKSVLYRDAFPPITRQQLEYVAAKTERKYDYPRAVGFMDGKHINIKKPAHSGGSYFNYKGTHSIILLALVDCDHRILAFDVGAPGRVGDAGVYRRSNIKRLIDNNDHLFPPTRDLGNVGPVQFHILVDCGFAQGHRFVRPYTRARADTPSKRRFNAKHSG</sequence>
<dbReference type="AlphaFoldDB" id="A0A0N4X017"/>
<reference evidence="4 5" key="2">
    <citation type="submission" date="2018-11" db="EMBL/GenBank/DDBJ databases">
        <authorList>
            <consortium name="Pathogen Informatics"/>
        </authorList>
    </citation>
    <scope>NUCLEOTIDE SEQUENCE [LARGE SCALE GENOMIC DNA]</scope>
    <source>
        <strain evidence="4 5">MHpl1</strain>
    </source>
</reference>
<comment type="cofactor">
    <cofactor evidence="1">
        <name>a divalent metal cation</name>
        <dbReference type="ChEBI" id="CHEBI:60240"/>
    </cofactor>
</comment>